<evidence type="ECO:0000313" key="2">
    <source>
        <dbReference type="Proteomes" id="UP001221757"/>
    </source>
</evidence>
<reference evidence="1" key="1">
    <citation type="submission" date="2023-03" db="EMBL/GenBank/DDBJ databases">
        <title>Massive genome expansion in bonnet fungi (Mycena s.s.) driven by repeated elements and novel gene families across ecological guilds.</title>
        <authorList>
            <consortium name="Lawrence Berkeley National Laboratory"/>
            <person name="Harder C.B."/>
            <person name="Miyauchi S."/>
            <person name="Viragh M."/>
            <person name="Kuo A."/>
            <person name="Thoen E."/>
            <person name="Andreopoulos B."/>
            <person name="Lu D."/>
            <person name="Skrede I."/>
            <person name="Drula E."/>
            <person name="Henrissat B."/>
            <person name="Morin E."/>
            <person name="Kohler A."/>
            <person name="Barry K."/>
            <person name="LaButti K."/>
            <person name="Morin E."/>
            <person name="Salamov A."/>
            <person name="Lipzen A."/>
            <person name="Mereny Z."/>
            <person name="Hegedus B."/>
            <person name="Baldrian P."/>
            <person name="Stursova M."/>
            <person name="Weitz H."/>
            <person name="Taylor A."/>
            <person name="Grigoriev I.V."/>
            <person name="Nagy L.G."/>
            <person name="Martin F."/>
            <person name="Kauserud H."/>
        </authorList>
    </citation>
    <scope>NUCLEOTIDE SEQUENCE</scope>
    <source>
        <strain evidence="1">CBHHK067</strain>
    </source>
</reference>
<dbReference type="AlphaFoldDB" id="A0AAD7CSI8"/>
<sequence length="192" mass="21045">MFEALQAHCTHSPLMCLEVGCATHHYMTPYAPVDSDDTKLPSCALHPLLAFTNLRALALKSPFGITLDQAVFWQMALVWPGLERLTLTAARGLTPPLPFRALHALAQHCPCLIRLDICVDVSKVPEFRCDIAPEVRSAALVASYSWLSEHSIVADFSAHIDASPAGYTYAAGEDDENIDGDSDASDKYFIER</sequence>
<evidence type="ECO:0008006" key="3">
    <source>
        <dbReference type="Google" id="ProtNLM"/>
    </source>
</evidence>
<organism evidence="1 2">
    <name type="scientific">Mycena rosella</name>
    <name type="common">Pink bonnet</name>
    <name type="synonym">Agaricus rosellus</name>
    <dbReference type="NCBI Taxonomy" id="1033263"/>
    <lineage>
        <taxon>Eukaryota</taxon>
        <taxon>Fungi</taxon>
        <taxon>Dikarya</taxon>
        <taxon>Basidiomycota</taxon>
        <taxon>Agaricomycotina</taxon>
        <taxon>Agaricomycetes</taxon>
        <taxon>Agaricomycetidae</taxon>
        <taxon>Agaricales</taxon>
        <taxon>Marasmiineae</taxon>
        <taxon>Mycenaceae</taxon>
        <taxon>Mycena</taxon>
    </lineage>
</organism>
<proteinExistence type="predicted"/>
<accession>A0AAD7CSI8</accession>
<dbReference type="EMBL" id="JARKIE010000256">
    <property type="protein sequence ID" value="KAJ7660626.1"/>
    <property type="molecule type" value="Genomic_DNA"/>
</dbReference>
<gene>
    <name evidence="1" type="ORF">B0H17DRAFT_1144878</name>
</gene>
<name>A0AAD7CSI8_MYCRO</name>
<keyword evidence="2" id="KW-1185">Reference proteome</keyword>
<comment type="caution">
    <text evidence="1">The sequence shown here is derived from an EMBL/GenBank/DDBJ whole genome shotgun (WGS) entry which is preliminary data.</text>
</comment>
<evidence type="ECO:0000313" key="1">
    <source>
        <dbReference type="EMBL" id="KAJ7660626.1"/>
    </source>
</evidence>
<dbReference type="Proteomes" id="UP001221757">
    <property type="component" value="Unassembled WGS sequence"/>
</dbReference>
<protein>
    <recommendedName>
        <fullName evidence="3">F-box domain-containing protein</fullName>
    </recommendedName>
</protein>